<protein>
    <submittedName>
        <fullName evidence="2">Uncharacterized protein</fullName>
    </submittedName>
</protein>
<sequence>MITRAKLVEQLREHQIRSAQSYSAALAVFSPSPHIASRSYSWRHPLAGATVSVAKGVLPWTIRSLTRRDLKVALFYAILFCFLMVSCYVTLYLRWFRLSAILIVLGILLPDYSLVKSQLSRCKLQWKQVAVFCPLLNLSSAQLALRCAPCLTRNLSYQAINRSAQAHCTVFLSVCRFS</sequence>
<dbReference type="Proteomes" id="UP000729402">
    <property type="component" value="Unassembled WGS sequence"/>
</dbReference>
<reference evidence="2" key="1">
    <citation type="journal article" date="2021" name="bioRxiv">
        <title>Whole Genome Assembly and Annotation of Northern Wild Rice, Zizania palustris L., Supports a Whole Genome Duplication in the Zizania Genus.</title>
        <authorList>
            <person name="Haas M."/>
            <person name="Kono T."/>
            <person name="Macchietto M."/>
            <person name="Millas R."/>
            <person name="McGilp L."/>
            <person name="Shao M."/>
            <person name="Duquette J."/>
            <person name="Hirsch C.N."/>
            <person name="Kimball J."/>
        </authorList>
    </citation>
    <scope>NUCLEOTIDE SEQUENCE</scope>
    <source>
        <tissue evidence="2">Fresh leaf tissue</tissue>
    </source>
</reference>
<dbReference type="PANTHER" id="PTHR34936:SF2">
    <property type="entry name" value="EXPRESSED PROTEIN"/>
    <property type="match status" value="1"/>
</dbReference>
<feature type="transmembrane region" description="Helical" evidence="1">
    <location>
        <begin position="73"/>
        <end position="92"/>
    </location>
</feature>
<name>A0A8J5VNV4_ZIZPA</name>
<evidence type="ECO:0000313" key="3">
    <source>
        <dbReference type="Proteomes" id="UP000729402"/>
    </source>
</evidence>
<evidence type="ECO:0000256" key="1">
    <source>
        <dbReference type="SAM" id="Phobius"/>
    </source>
</evidence>
<dbReference type="EMBL" id="JAAALK010000283">
    <property type="protein sequence ID" value="KAG8074160.1"/>
    <property type="molecule type" value="Genomic_DNA"/>
</dbReference>
<proteinExistence type="predicted"/>
<gene>
    <name evidence="2" type="ORF">GUJ93_ZPchr0006g43401</name>
</gene>
<dbReference type="PANTHER" id="PTHR34936">
    <property type="entry name" value="EXPRESSED PROTEIN"/>
    <property type="match status" value="1"/>
</dbReference>
<comment type="caution">
    <text evidence="2">The sequence shown here is derived from an EMBL/GenBank/DDBJ whole genome shotgun (WGS) entry which is preliminary data.</text>
</comment>
<reference evidence="2" key="2">
    <citation type="submission" date="2021-02" db="EMBL/GenBank/DDBJ databases">
        <authorList>
            <person name="Kimball J.A."/>
            <person name="Haas M.W."/>
            <person name="Macchietto M."/>
            <person name="Kono T."/>
            <person name="Duquette J."/>
            <person name="Shao M."/>
        </authorList>
    </citation>
    <scope>NUCLEOTIDE SEQUENCE</scope>
    <source>
        <tissue evidence="2">Fresh leaf tissue</tissue>
    </source>
</reference>
<keyword evidence="3" id="KW-1185">Reference proteome</keyword>
<keyword evidence="1" id="KW-0472">Membrane</keyword>
<keyword evidence="1" id="KW-1133">Transmembrane helix</keyword>
<accession>A0A8J5VNV4</accession>
<dbReference type="OrthoDB" id="671923at2759"/>
<dbReference type="AlphaFoldDB" id="A0A8J5VNV4"/>
<feature type="transmembrane region" description="Helical" evidence="1">
    <location>
        <begin position="98"/>
        <end position="115"/>
    </location>
</feature>
<organism evidence="2 3">
    <name type="scientific">Zizania palustris</name>
    <name type="common">Northern wild rice</name>
    <dbReference type="NCBI Taxonomy" id="103762"/>
    <lineage>
        <taxon>Eukaryota</taxon>
        <taxon>Viridiplantae</taxon>
        <taxon>Streptophyta</taxon>
        <taxon>Embryophyta</taxon>
        <taxon>Tracheophyta</taxon>
        <taxon>Spermatophyta</taxon>
        <taxon>Magnoliopsida</taxon>
        <taxon>Liliopsida</taxon>
        <taxon>Poales</taxon>
        <taxon>Poaceae</taxon>
        <taxon>BOP clade</taxon>
        <taxon>Oryzoideae</taxon>
        <taxon>Oryzeae</taxon>
        <taxon>Zizaniinae</taxon>
        <taxon>Zizania</taxon>
    </lineage>
</organism>
<keyword evidence="1" id="KW-0812">Transmembrane</keyword>
<evidence type="ECO:0000313" key="2">
    <source>
        <dbReference type="EMBL" id="KAG8074160.1"/>
    </source>
</evidence>